<proteinExistence type="predicted"/>
<dbReference type="Proteomes" id="UP000279833">
    <property type="component" value="Unassembled WGS sequence"/>
</dbReference>
<reference evidence="3" key="1">
    <citation type="submission" date="2016-06" db="UniProtKB">
        <authorList>
            <consortium name="WormBaseParasite"/>
        </authorList>
    </citation>
    <scope>IDENTIFICATION</scope>
</reference>
<name>A0A183KW61_9TREM</name>
<dbReference type="AlphaFoldDB" id="A0A183KW61"/>
<reference evidence="1 2" key="2">
    <citation type="submission" date="2018-11" db="EMBL/GenBank/DDBJ databases">
        <authorList>
            <consortium name="Pathogen Informatics"/>
        </authorList>
    </citation>
    <scope>NUCLEOTIDE SEQUENCE [LARGE SCALE GENOMIC DNA]</scope>
    <source>
        <strain evidence="1">Dakar</strain>
        <strain evidence="2">Dakar, Senegal</strain>
    </source>
</reference>
<organism evidence="3">
    <name type="scientific">Schistosoma curassoni</name>
    <dbReference type="NCBI Taxonomy" id="6186"/>
    <lineage>
        <taxon>Eukaryota</taxon>
        <taxon>Metazoa</taxon>
        <taxon>Spiralia</taxon>
        <taxon>Lophotrochozoa</taxon>
        <taxon>Platyhelminthes</taxon>
        <taxon>Trematoda</taxon>
        <taxon>Digenea</taxon>
        <taxon>Strigeidida</taxon>
        <taxon>Schistosomatoidea</taxon>
        <taxon>Schistosomatidae</taxon>
        <taxon>Schistosoma</taxon>
    </lineage>
</organism>
<evidence type="ECO:0000313" key="3">
    <source>
        <dbReference type="WBParaSite" id="SCUD_0001930801-mRNA-1"/>
    </source>
</evidence>
<dbReference type="EMBL" id="UZAK01042288">
    <property type="protein sequence ID" value="VDP68718.1"/>
    <property type="molecule type" value="Genomic_DNA"/>
</dbReference>
<evidence type="ECO:0000313" key="1">
    <source>
        <dbReference type="EMBL" id="VDP68718.1"/>
    </source>
</evidence>
<dbReference type="WBParaSite" id="SCUD_0001930801-mRNA-1">
    <property type="protein sequence ID" value="SCUD_0001930801-mRNA-1"/>
    <property type="gene ID" value="SCUD_0001930801"/>
</dbReference>
<evidence type="ECO:0000313" key="2">
    <source>
        <dbReference type="Proteomes" id="UP000279833"/>
    </source>
</evidence>
<keyword evidence="2" id="KW-1185">Reference proteome</keyword>
<accession>A0A183KW61</accession>
<gene>
    <name evidence="1" type="ORF">SCUD_LOCUS19305</name>
</gene>
<protein>
    <submittedName>
        <fullName evidence="3">DUF3480 domain-containing protein</fullName>
    </submittedName>
</protein>
<sequence>MSQYPVHITISRPVLIKPSVSTTSNAHSTSSRSLGNLINKTCFSAHKKLSKESTKLIQPTNISKVSHTEFFSSLPYHQHPYDISSLPSSSFITVPLTSSSFIDYLKLSSYLNSSNLHHNSSSTICSSINHCIIPKFSIPQSISLHQTMNEQLARIHQDNSQIAAILSSNQNIPHHNQEQQQQQQINDADDIALVRIPYNENYTKSNKPMGTIGLNEGFPTPLGKSKILPYNTSCTNQITLDGEALEDVNTFTYLGIIDEQGGSYADVKVWIGKVRAACSRLKNIWNSKQLSVNQHQDQDFQYKCQHSSTVWGGDSENYESHHPEDTSVY</sequence>